<gene>
    <name evidence="1" type="ORF">soil367_01160</name>
</gene>
<reference evidence="1 2" key="1">
    <citation type="submission" date="2018-07" db="EMBL/GenBank/DDBJ databases">
        <title>Marsedoiliclastica nanhaica gen. nov. sp. nov., a novel marine hydrocarbonoclastic bacterium isolated from an in-situ enriched hydrocarbon-degrading consortium in deep-sea sediment.</title>
        <authorList>
            <person name="Dong C."/>
            <person name="Ma T."/>
            <person name="Liu R."/>
            <person name="Shao Z."/>
        </authorList>
    </citation>
    <scope>NUCLEOTIDE SEQUENCE [LARGE SCALE GENOMIC DNA]</scope>
    <source>
        <strain evidence="2">soil36-7</strain>
    </source>
</reference>
<sequence length="66" mass="7503">MTRNAKYSGDTMDKVNCSAAGQRLCRLYELKQQQLDRQQDQPSSILYRVLAAEAEAISDALNQLRK</sequence>
<dbReference type="AlphaFoldDB" id="A0A4P7XE66"/>
<evidence type="ECO:0000313" key="2">
    <source>
        <dbReference type="Proteomes" id="UP000298049"/>
    </source>
</evidence>
<proteinExistence type="predicted"/>
<dbReference type="Proteomes" id="UP000298049">
    <property type="component" value="Chromosome"/>
</dbReference>
<name>A0A4P7XE66_9ALTE</name>
<evidence type="ECO:0000313" key="1">
    <source>
        <dbReference type="EMBL" id="QCF24674.1"/>
    </source>
</evidence>
<organism evidence="1 2">
    <name type="scientific">Hydrocarboniclastica marina</name>
    <dbReference type="NCBI Taxonomy" id="2259620"/>
    <lineage>
        <taxon>Bacteria</taxon>
        <taxon>Pseudomonadati</taxon>
        <taxon>Pseudomonadota</taxon>
        <taxon>Gammaproteobacteria</taxon>
        <taxon>Alteromonadales</taxon>
        <taxon>Alteromonadaceae</taxon>
        <taxon>Hydrocarboniclastica</taxon>
    </lineage>
</organism>
<dbReference type="KEGG" id="hmi:soil367_01160"/>
<dbReference type="EMBL" id="CP031093">
    <property type="protein sequence ID" value="QCF24674.1"/>
    <property type="molecule type" value="Genomic_DNA"/>
</dbReference>
<protein>
    <submittedName>
        <fullName evidence="1">Uncharacterized protein</fullName>
    </submittedName>
</protein>
<dbReference type="RefSeq" id="WP_136546111.1">
    <property type="nucleotide sequence ID" value="NZ_CP031093.1"/>
</dbReference>
<accession>A0A4P7XE66</accession>
<keyword evidence="2" id="KW-1185">Reference proteome</keyword>